<dbReference type="InterPro" id="IPR034032">
    <property type="entry name" value="Zn_MMP-like_bac"/>
</dbReference>
<dbReference type="CDD" id="cd04276">
    <property type="entry name" value="ZnMc_MMP_like_2"/>
    <property type="match status" value="1"/>
</dbReference>
<dbReference type="EMBL" id="QUSW01000002">
    <property type="protein sequence ID" value="RQP24836.1"/>
    <property type="molecule type" value="Genomic_DNA"/>
</dbReference>
<sequence>MKHTTLQRGLAASLASPLLIALLAGCASVPNVTAPQAPGASGGAVPAVPSATTAVAAPAASVRTATAAPTANAAVAKPAVAPIVNPAAREADNAAPAAPSASAAAAKAAATAAAASGLRPFADIVKDAKHIEGLFSLWQKDDKVWIELKPTDLDTPFFLSPKAKTGIGENSFFGGLMGEESVIEFRRIHNTIQMLAKNTEFVAKANTPTGRAVDAAFSPSLLASTAVLSQPHPERKSILVEANALFLNDMLGTSAALQRRYHQGYSLDTRNSAITTVRGASDFVVLETLNHFATGSIQQGVPGMGGAGPSVPRSLPDPRSMFMTFAYSIGKLPDQPMKPRKADARVGYFTSAIMDFSDDLERTPRQRFVNRWRLEKKDPAAALSEPVKPITFWLDRTIPEKYRAPITAGVLEWNKAFEKIGFKNAVRVEVQPEDAEWDTLDFGRASIRWMTNSGPTFGAIGPTHVDPRTGEILDADIGVESLSSRNQRALRSQVLASTGADAEHEPTPTGLRGRAIASCEFAEQAAEQLSYAMDVLESRGDLDPASPEAEKFVYDYLKDVTMHEVGHTLGLRHNFRSSRVYSDKQLSDPDFTSRNGITGSVMEYAAVNLAMPGTAKDKQPAPFNTTLGPYDYWAIEYAYKPIEAGKEEAELSKIAARSAEPLLAYGTDEDNFLGVDPESLQFDLGSDIITFAKKRVAIARDVLQRQESRQLAADQDYSVLRRSVSFALRDMTRAAAALTRQIGGVRTLRDHAGSGRDPLSPVPSADQRAALDILASGFLSADSFKLSAGLQRKMATDYQERTDAVFRGEAAASTDFSLVSQVIELQRAVIGQLMSDSVASRLLDSEQKAPKDALHLSELLARMDKSVWSELGTGGDIPALRRELQREHVNRVANTLLRPSALTRADARSLMRVQAQALLARINAASKRSGLSAEARAHLQDSADTLSQALAAKLQRAGA</sequence>
<dbReference type="Pfam" id="PF17148">
    <property type="entry name" value="DUF5117"/>
    <property type="match status" value="1"/>
</dbReference>
<feature type="signal peptide" evidence="1">
    <location>
        <begin position="1"/>
        <end position="27"/>
    </location>
</feature>
<dbReference type="PROSITE" id="PS51257">
    <property type="entry name" value="PROKAR_LIPOPROTEIN"/>
    <property type="match status" value="1"/>
</dbReference>
<dbReference type="SUPFAM" id="SSF55486">
    <property type="entry name" value="Metalloproteases ('zincins'), catalytic domain"/>
    <property type="match status" value="1"/>
</dbReference>
<accession>A0A3N7HU62</accession>
<evidence type="ECO:0000259" key="2">
    <source>
        <dbReference type="Pfam" id="PF16313"/>
    </source>
</evidence>
<dbReference type="AlphaFoldDB" id="A0A3N7HU62"/>
<reference evidence="4 5" key="1">
    <citation type="submission" date="2018-08" db="EMBL/GenBank/DDBJ databases">
        <authorList>
            <person name="Khan S.A."/>
            <person name="Jeon C.O."/>
            <person name="Chun B.H."/>
            <person name="Jeong S.E."/>
        </authorList>
    </citation>
    <scope>NUCLEOTIDE SEQUENCE [LARGE SCALE GENOMIC DNA]</scope>
    <source>
        <strain evidence="4 5">S-16</strain>
    </source>
</reference>
<feature type="chain" id="PRO_5017982065" evidence="1">
    <location>
        <begin position="28"/>
        <end position="959"/>
    </location>
</feature>
<organism evidence="4 5">
    <name type="scientific">Piscinibacter terrae</name>
    <dbReference type="NCBI Taxonomy" id="2496871"/>
    <lineage>
        <taxon>Bacteria</taxon>
        <taxon>Pseudomonadati</taxon>
        <taxon>Pseudomonadota</taxon>
        <taxon>Betaproteobacteria</taxon>
        <taxon>Burkholderiales</taxon>
        <taxon>Sphaerotilaceae</taxon>
        <taxon>Piscinibacter</taxon>
    </lineage>
</organism>
<evidence type="ECO:0000313" key="5">
    <source>
        <dbReference type="Proteomes" id="UP000267464"/>
    </source>
</evidence>
<dbReference type="InterPro" id="IPR024079">
    <property type="entry name" value="MetalloPept_cat_dom_sf"/>
</dbReference>
<comment type="caution">
    <text evidence="4">The sequence shown here is derived from an EMBL/GenBank/DDBJ whole genome shotgun (WGS) entry which is preliminary data.</text>
</comment>
<name>A0A3N7HU62_9BURK</name>
<dbReference type="PANTHER" id="PTHR38478">
    <property type="entry name" value="PEPTIDASE M1A AND M12B"/>
    <property type="match status" value="1"/>
</dbReference>
<dbReference type="Gene3D" id="3.40.390.10">
    <property type="entry name" value="Collagenase (Catalytic Domain)"/>
    <property type="match status" value="1"/>
</dbReference>
<feature type="domain" description="EcxA zinc-binding" evidence="2">
    <location>
        <begin position="547"/>
        <end position="872"/>
    </location>
</feature>
<gene>
    <name evidence="4" type="ORF">DZC73_08140</name>
</gene>
<evidence type="ECO:0000313" key="4">
    <source>
        <dbReference type="EMBL" id="RQP24836.1"/>
    </source>
</evidence>
<dbReference type="InterPro" id="IPR032534">
    <property type="entry name" value="EcxA_zinc-bd"/>
</dbReference>
<proteinExistence type="predicted"/>
<keyword evidence="1" id="KW-0732">Signal</keyword>
<keyword evidence="5" id="KW-1185">Reference proteome</keyword>
<reference evidence="4 5" key="2">
    <citation type="submission" date="2018-12" db="EMBL/GenBank/DDBJ databases">
        <title>Rhizobacter gummiphilus sp. nov., a rubber-degrading bacterium isolated from the soil of a botanical garden in Japan.</title>
        <authorList>
            <person name="Shunsuke S.S."/>
        </authorList>
    </citation>
    <scope>NUCLEOTIDE SEQUENCE [LARGE SCALE GENOMIC DNA]</scope>
    <source>
        <strain evidence="4 5">S-16</strain>
    </source>
</reference>
<evidence type="ECO:0000256" key="1">
    <source>
        <dbReference type="SAM" id="SignalP"/>
    </source>
</evidence>
<dbReference type="OrthoDB" id="9776599at2"/>
<dbReference type="Proteomes" id="UP000267464">
    <property type="component" value="Unassembled WGS sequence"/>
</dbReference>
<protein>
    <submittedName>
        <fullName evidence="4">DUF5117 domain-containing protein</fullName>
    </submittedName>
</protein>
<dbReference type="Pfam" id="PF16313">
    <property type="entry name" value="DUF4953"/>
    <property type="match status" value="1"/>
</dbReference>
<dbReference type="PANTHER" id="PTHR38478:SF1">
    <property type="entry name" value="ZINC DEPENDENT METALLOPROTEASE DOMAIN LIPOPROTEIN"/>
    <property type="match status" value="1"/>
</dbReference>
<dbReference type="InterPro" id="IPR033413">
    <property type="entry name" value="DUF5117"/>
</dbReference>
<evidence type="ECO:0000259" key="3">
    <source>
        <dbReference type="Pfam" id="PF17148"/>
    </source>
</evidence>
<feature type="domain" description="DUF5117" evidence="3">
    <location>
        <begin position="176"/>
        <end position="377"/>
    </location>
</feature>
<dbReference type="GO" id="GO:0008237">
    <property type="term" value="F:metallopeptidase activity"/>
    <property type="evidence" value="ECO:0007669"/>
    <property type="project" value="InterPro"/>
</dbReference>